<feature type="region of interest" description="Disordered" evidence="1">
    <location>
        <begin position="729"/>
        <end position="748"/>
    </location>
</feature>
<feature type="region of interest" description="Disordered" evidence="1">
    <location>
        <begin position="605"/>
        <end position="640"/>
    </location>
</feature>
<evidence type="ECO:0000313" key="4">
    <source>
        <dbReference type="Proteomes" id="UP000751190"/>
    </source>
</evidence>
<keyword evidence="2" id="KW-0732">Signal</keyword>
<feature type="compositionally biased region" description="Acidic residues" evidence="1">
    <location>
        <begin position="695"/>
        <end position="709"/>
    </location>
</feature>
<name>A0A8J6CEX7_DIALT</name>
<dbReference type="Proteomes" id="UP000751190">
    <property type="component" value="Unassembled WGS sequence"/>
</dbReference>
<gene>
    <name evidence="3" type="ORF">KFE25_012416</name>
</gene>
<feature type="region of interest" description="Disordered" evidence="1">
    <location>
        <begin position="933"/>
        <end position="1004"/>
    </location>
</feature>
<feature type="compositionally biased region" description="Low complexity" evidence="1">
    <location>
        <begin position="1101"/>
        <end position="1120"/>
    </location>
</feature>
<sequence>MARARRTLAVALVHALCAREAGARLAVICTATSPHHPNVVTFFFAGALPASYNRSAVPAQFDAHPAATLHMQLQNGETISAPFVGACDAGGVPANSANAKLRRSLSAALPLGDASLACGGRRVPAPDAGSADLGPLFTHRHTLTCYGETVASVTLPTAGYAPFGAPLPPGAPQNCAFSSWGGSAHELSVWRYASVFGLRPGAHAFWVTGLDGTELAPAGDGCFGVACGGAALDFTLNPAPNWSPCNIGLRAGEAEPQRALLPVSVADGGEACGAAPAVAGATVASRVACAGAFSGQNCPLACAGGLLASGQNLCENGQWRGGFRCDALGACALPTAPASQVGELNGLPLTGISGAACSPLTPVGVACRIACNASAGVWGAGTVQCAPRVAADASLGGRWTPQVDNGLPPECFAELDRERPSLDALPHVAHAEPPNVTSIGDNVASRPDVGARLVFAPPREYVGNYGYSIITRYEMRVTPPDTLRCPTLRESPPPADGIVCAGALANVEYTVEDVDFVLAGDASSFDERLFEEKLARLLTVAREHVFVTGVRAGSTVVTARLFSPRTADRSAQQLAKALTDLGPAGLSFRLDFAFAVQAVALAGASVPSPPPRGGGGGGGGSGGGGGGDDDDDEDSVVDGPVVVRPGGVGFDFSSLPAFYTSGGVIALLCTSLCCACAVGVGCWRAWRLNQAEETFDVDEEDEDEDEEDGEARADEAGDAMLKNLGRTTAAAHNDDDDDDDGRAHGGVGGAGYQLPLPSLWSQRTPREPALPARSCLRTAARAERQSLVDASRGRKVAVRWGEVDDSPRAMAAAPRGASGARGALSILPPPPPPAAFAAVVPPLGPAAGWMGGAGADERPERPSFDGLSTCRTERSSASPLRDAPRVERGSGWALTPRGQADAQGGGAGGCAPFLDSARAATALAEPRGSIEGGAAAVESPSSGASSPLSTARSLASARAVRGGDGGDDAGAARAGASTPRFTLEPVWPQLRGRGGGADADGAHAASSTLAARRAVAAAAAAAADDETGRRGGDTDDTGGGGDDALYAPNWAALTHREAPRPPGPAASGTLAPAQMRRPKKGPGGIDRPGCPSPAPSQPGSRRASLPGADAAAGAAAAAPPREQPAPGEPPARGAAGPRPGVAALRPRDAEGCTPRASDTEP</sequence>
<feature type="region of interest" description="Disordered" evidence="1">
    <location>
        <begin position="695"/>
        <end position="719"/>
    </location>
</feature>
<accession>A0A8J6CEX7</accession>
<evidence type="ECO:0000313" key="3">
    <source>
        <dbReference type="EMBL" id="KAG8465053.1"/>
    </source>
</evidence>
<feature type="compositionally biased region" description="Low complexity" evidence="1">
    <location>
        <begin position="1130"/>
        <end position="1144"/>
    </location>
</feature>
<protein>
    <submittedName>
        <fullName evidence="3">Uncharacterized protein</fullName>
    </submittedName>
</protein>
<feature type="chain" id="PRO_5035200738" evidence="2">
    <location>
        <begin position="24"/>
        <end position="1161"/>
    </location>
</feature>
<feature type="region of interest" description="Disordered" evidence="1">
    <location>
        <begin position="1017"/>
        <end position="1161"/>
    </location>
</feature>
<organism evidence="3 4">
    <name type="scientific">Diacronema lutheri</name>
    <name type="common">Unicellular marine alga</name>
    <name type="synonym">Monochrysis lutheri</name>
    <dbReference type="NCBI Taxonomy" id="2081491"/>
    <lineage>
        <taxon>Eukaryota</taxon>
        <taxon>Haptista</taxon>
        <taxon>Haptophyta</taxon>
        <taxon>Pavlovophyceae</taxon>
        <taxon>Pavlovales</taxon>
        <taxon>Pavlovaceae</taxon>
        <taxon>Diacronema</taxon>
    </lineage>
</organism>
<evidence type="ECO:0000256" key="2">
    <source>
        <dbReference type="SAM" id="SignalP"/>
    </source>
</evidence>
<dbReference type="EMBL" id="JAGTXO010000011">
    <property type="protein sequence ID" value="KAG8465053.1"/>
    <property type="molecule type" value="Genomic_DNA"/>
</dbReference>
<feature type="compositionally biased region" description="Gly residues" evidence="1">
    <location>
        <begin position="613"/>
        <end position="626"/>
    </location>
</feature>
<feature type="compositionally biased region" description="Low complexity" evidence="1">
    <location>
        <begin position="934"/>
        <end position="960"/>
    </location>
</feature>
<keyword evidence="4" id="KW-1185">Reference proteome</keyword>
<reference evidence="3" key="1">
    <citation type="submission" date="2021-05" db="EMBL/GenBank/DDBJ databases">
        <title>The genome of the haptophyte Pavlova lutheri (Diacronema luteri, Pavlovales) - a model for lipid biosynthesis in eukaryotic algae.</title>
        <authorList>
            <person name="Hulatt C.J."/>
            <person name="Posewitz M.C."/>
        </authorList>
    </citation>
    <scope>NUCLEOTIDE SEQUENCE</scope>
    <source>
        <strain evidence="3">NIVA-4/92</strain>
    </source>
</reference>
<evidence type="ECO:0000256" key="1">
    <source>
        <dbReference type="SAM" id="MobiDB-lite"/>
    </source>
</evidence>
<comment type="caution">
    <text evidence="3">The sequence shown here is derived from an EMBL/GenBank/DDBJ whole genome shotgun (WGS) entry which is preliminary data.</text>
</comment>
<feature type="signal peptide" evidence="2">
    <location>
        <begin position="1"/>
        <end position="23"/>
    </location>
</feature>
<feature type="region of interest" description="Disordered" evidence="1">
    <location>
        <begin position="855"/>
        <end position="907"/>
    </location>
</feature>
<dbReference type="AlphaFoldDB" id="A0A8J6CEX7"/>
<feature type="compositionally biased region" description="Acidic residues" evidence="1">
    <location>
        <begin position="627"/>
        <end position="636"/>
    </location>
</feature>
<proteinExistence type="predicted"/>